<dbReference type="PATRIC" id="fig|29557.3.peg.570"/>
<feature type="binding site" evidence="6">
    <location>
        <position position="158"/>
    </location>
    <ligand>
        <name>Zn(2+)</name>
        <dbReference type="ChEBI" id="CHEBI:29105"/>
        <note>structural</note>
    </ligand>
</feature>
<feature type="binding site" evidence="6">
    <location>
        <position position="138"/>
    </location>
    <ligand>
        <name>Zn(2+)</name>
        <dbReference type="ChEBI" id="CHEBI:29105"/>
        <note>structural</note>
    </ligand>
</feature>
<comment type="function">
    <text evidence="6">Catalyzes the reversible transfer of the terminal phosphate group between ATP and AMP. Plays an important role in cellular energy homeostasis and in adenine nucleotide metabolism.</text>
</comment>
<feature type="binding site" evidence="6">
    <location>
        <position position="39"/>
    </location>
    <ligand>
        <name>AMP</name>
        <dbReference type="ChEBI" id="CHEBI:456215"/>
    </ligand>
</feature>
<dbReference type="InterPro" id="IPR006259">
    <property type="entry name" value="Adenyl_kin_sub"/>
</dbReference>
<dbReference type="Pfam" id="PF05191">
    <property type="entry name" value="ADK_lid"/>
    <property type="match status" value="1"/>
</dbReference>
<feature type="binding site" evidence="6">
    <location>
        <position position="135"/>
    </location>
    <ligand>
        <name>Zn(2+)</name>
        <dbReference type="ChEBI" id="CHEBI:29105"/>
        <note>structural</note>
    </ligand>
</feature>
<feature type="binding site" evidence="6">
    <location>
        <position position="132"/>
    </location>
    <ligand>
        <name>ATP</name>
        <dbReference type="ChEBI" id="CHEBI:30616"/>
    </ligand>
</feature>
<keyword evidence="6" id="KW-0963">Cytoplasm</keyword>
<dbReference type="GO" id="GO:0044209">
    <property type="term" value="P:AMP salvage"/>
    <property type="evidence" value="ECO:0007669"/>
    <property type="project" value="UniProtKB-UniRule"/>
</dbReference>
<dbReference type="GO" id="GO:0005524">
    <property type="term" value="F:ATP binding"/>
    <property type="evidence" value="ECO:0007669"/>
    <property type="project" value="UniProtKB-UniRule"/>
</dbReference>
<dbReference type="STRING" id="29557.MGALLINA_05640"/>
<dbReference type="UniPathway" id="UPA00588">
    <property type="reaction ID" value="UER00649"/>
</dbReference>
<comment type="similarity">
    <text evidence="6 7">Belongs to the adenylate kinase family.</text>
</comment>
<dbReference type="EC" id="2.7.4.3" evidence="6 8"/>
<evidence type="ECO:0000256" key="6">
    <source>
        <dbReference type="HAMAP-Rule" id="MF_00235"/>
    </source>
</evidence>
<reference evidence="10 11" key="1">
    <citation type="submission" date="2016-03" db="EMBL/GenBank/DDBJ databases">
        <title>Genome sequence of Mycoplasma gallinarum strain Mgn_IPT.</title>
        <authorList>
            <person name="Yacoub E."/>
            <person name="Sirand-Pugnet P."/>
            <person name="Barre A."/>
            <person name="Maurier F."/>
            <person name="Blanchard A."/>
            <person name="Ben Abdelmoumen B.M."/>
        </authorList>
    </citation>
    <scope>NUCLEOTIDE SEQUENCE [LARGE SCALE GENOMIC DNA]</scope>
    <source>
        <strain evidence="10 11">Mgn_IPT</strain>
    </source>
</reference>
<evidence type="ECO:0000256" key="5">
    <source>
        <dbReference type="ARBA" id="ARBA00022840"/>
    </source>
</evidence>
<evidence type="ECO:0000256" key="4">
    <source>
        <dbReference type="ARBA" id="ARBA00022777"/>
    </source>
</evidence>
<proteinExistence type="inferred from homology"/>
<evidence type="ECO:0000259" key="9">
    <source>
        <dbReference type="Pfam" id="PF05191"/>
    </source>
</evidence>
<feature type="region of interest" description="NMP" evidence="6">
    <location>
        <begin position="38"/>
        <end position="67"/>
    </location>
</feature>
<comment type="subcellular location">
    <subcellularLocation>
        <location evidence="6 8">Cytoplasm</location>
    </subcellularLocation>
</comment>
<comment type="domain">
    <text evidence="6">Consists of three domains, a large central CORE domain and two small peripheral domains, NMPbind and LID, which undergo movements during catalysis. The LID domain closes over the site of phosphoryl transfer upon ATP binding. Assembling and dissambling the active center during each catalytic cycle provides an effective means to prevent ATP hydrolysis. Some bacteria have evolved a zinc-coordinating structure that stabilizes the LID domain.</text>
</comment>
<dbReference type="EMBL" id="LVLH01000046">
    <property type="protein sequence ID" value="OAB48718.1"/>
    <property type="molecule type" value="Genomic_DNA"/>
</dbReference>
<dbReference type="PANTHER" id="PTHR23359">
    <property type="entry name" value="NUCLEOTIDE KINASE"/>
    <property type="match status" value="1"/>
</dbReference>
<name>A0A168R8L4_9BACT</name>
<feature type="binding site" evidence="6">
    <location>
        <position position="176"/>
    </location>
    <ligand>
        <name>AMP</name>
        <dbReference type="ChEBI" id="CHEBI:456215"/>
    </ligand>
</feature>
<dbReference type="AlphaFoldDB" id="A0A168R8L4"/>
<keyword evidence="5 6" id="KW-0067">ATP-binding</keyword>
<feature type="binding site" evidence="6">
    <location>
        <begin position="65"/>
        <end position="67"/>
    </location>
    <ligand>
        <name>AMP</name>
        <dbReference type="ChEBI" id="CHEBI:456215"/>
    </ligand>
</feature>
<keyword evidence="4 6" id="KW-0418">Kinase</keyword>
<dbReference type="Proteomes" id="UP000076983">
    <property type="component" value="Unassembled WGS sequence"/>
</dbReference>
<evidence type="ECO:0000256" key="2">
    <source>
        <dbReference type="ARBA" id="ARBA00022727"/>
    </source>
</evidence>
<feature type="binding site" evidence="6">
    <location>
        <position position="165"/>
    </location>
    <ligand>
        <name>AMP</name>
        <dbReference type="ChEBI" id="CHEBI:456215"/>
    </ligand>
</feature>
<dbReference type="RefSeq" id="WP_063626324.1">
    <property type="nucleotide sequence ID" value="NZ_LVLH01000046.1"/>
</dbReference>
<keyword evidence="3 6" id="KW-0547">Nucleotide-binding</keyword>
<dbReference type="HAMAP" id="MF_00235">
    <property type="entry name" value="Adenylate_kinase_Adk"/>
    <property type="match status" value="1"/>
</dbReference>
<dbReference type="InterPro" id="IPR036193">
    <property type="entry name" value="ADK_active_lid_dom_sf"/>
</dbReference>
<comment type="catalytic activity">
    <reaction evidence="6 8">
        <text>AMP + ATP = 2 ADP</text>
        <dbReference type="Rhea" id="RHEA:12973"/>
        <dbReference type="ChEBI" id="CHEBI:30616"/>
        <dbReference type="ChEBI" id="CHEBI:456215"/>
        <dbReference type="ChEBI" id="CHEBI:456216"/>
        <dbReference type="EC" id="2.7.4.3"/>
    </reaction>
</comment>
<accession>A0A168R8L4</accession>
<evidence type="ECO:0000256" key="3">
    <source>
        <dbReference type="ARBA" id="ARBA00022741"/>
    </source>
</evidence>
<dbReference type="NCBIfam" id="TIGR01351">
    <property type="entry name" value="adk"/>
    <property type="match status" value="1"/>
</dbReference>
<keyword evidence="6" id="KW-0479">Metal-binding</keyword>
<feature type="binding site" evidence="6">
    <location>
        <position position="155"/>
    </location>
    <ligand>
        <name>Zn(2+)</name>
        <dbReference type="ChEBI" id="CHEBI:29105"/>
        <note>structural</note>
    </ligand>
</feature>
<dbReference type="InterPro" id="IPR033690">
    <property type="entry name" value="Adenylat_kinase_CS"/>
</dbReference>
<comment type="caution">
    <text evidence="10">The sequence shown here is derived from an EMBL/GenBank/DDBJ whole genome shotgun (WGS) entry which is preliminary data.</text>
</comment>
<comment type="pathway">
    <text evidence="6">Purine metabolism; AMP biosynthesis via salvage pathway; AMP from ADP: step 1/1.</text>
</comment>
<feature type="binding site" evidence="6">
    <location>
        <begin position="141"/>
        <end position="142"/>
    </location>
    <ligand>
        <name>ATP</name>
        <dbReference type="ChEBI" id="CHEBI:30616"/>
    </ligand>
</feature>
<evidence type="ECO:0000256" key="8">
    <source>
        <dbReference type="RuleBase" id="RU003331"/>
    </source>
</evidence>
<dbReference type="CDD" id="cd01428">
    <property type="entry name" value="ADK"/>
    <property type="match status" value="1"/>
</dbReference>
<dbReference type="SUPFAM" id="SSF57774">
    <property type="entry name" value="Microbial and mitochondrial ADK, insert 'zinc finger' domain"/>
    <property type="match status" value="1"/>
</dbReference>
<dbReference type="InterPro" id="IPR000850">
    <property type="entry name" value="Adenylat/UMP-CMP_kin"/>
</dbReference>
<evidence type="ECO:0000256" key="7">
    <source>
        <dbReference type="RuleBase" id="RU003330"/>
    </source>
</evidence>
<sequence length="219" mass="24875">MINKENHLPNIVFMGPPGVGKGTVAALLAKNNNMIHLSTGAIFREEIASQSELGKQLASYVNNGLYVPDEITNETVKVKVLKLLAQNQNIILDGYPRTLDQVHFLNSIPGFKYEVVELTAPEDVIMERLNGRRFCPNCKASFHIKFMPSKNGDYCDNCGTLLIMRKDDSIENIKVRQQIYQEQTAPLLDYYREHHTLHVFDANTEPEIIEAQIVKELFK</sequence>
<dbReference type="GO" id="GO:0005737">
    <property type="term" value="C:cytoplasm"/>
    <property type="evidence" value="ECO:0007669"/>
    <property type="project" value="UniProtKB-SubCell"/>
</dbReference>
<feature type="binding site" evidence="6">
    <location>
        <position position="101"/>
    </location>
    <ligand>
        <name>AMP</name>
        <dbReference type="ChEBI" id="CHEBI:456215"/>
    </ligand>
</feature>
<dbReference type="Gene3D" id="3.40.50.300">
    <property type="entry name" value="P-loop containing nucleotide triphosphate hydrolases"/>
    <property type="match status" value="1"/>
</dbReference>
<dbReference type="InterPro" id="IPR007862">
    <property type="entry name" value="Adenylate_kinase_lid-dom"/>
</dbReference>
<dbReference type="PRINTS" id="PR00094">
    <property type="entry name" value="ADENYLTKNASE"/>
</dbReference>
<keyword evidence="1 6" id="KW-0808">Transferase</keyword>
<dbReference type="PROSITE" id="PS00113">
    <property type="entry name" value="ADENYLATE_KINASE"/>
    <property type="match status" value="1"/>
</dbReference>
<evidence type="ECO:0000256" key="1">
    <source>
        <dbReference type="ARBA" id="ARBA00022679"/>
    </source>
</evidence>
<feature type="binding site" evidence="6">
    <location>
        <position position="44"/>
    </location>
    <ligand>
        <name>AMP</name>
        <dbReference type="ChEBI" id="CHEBI:456215"/>
    </ligand>
</feature>
<feature type="binding site" evidence="6">
    <location>
        <begin position="94"/>
        <end position="97"/>
    </location>
    <ligand>
        <name>AMP</name>
        <dbReference type="ChEBI" id="CHEBI:456215"/>
    </ligand>
</feature>
<dbReference type="GO" id="GO:0008270">
    <property type="term" value="F:zinc ion binding"/>
    <property type="evidence" value="ECO:0007669"/>
    <property type="project" value="UniProtKB-UniRule"/>
</dbReference>
<keyword evidence="11" id="KW-1185">Reference proteome</keyword>
<evidence type="ECO:0000313" key="11">
    <source>
        <dbReference type="Proteomes" id="UP000076983"/>
    </source>
</evidence>
<dbReference type="InterPro" id="IPR027417">
    <property type="entry name" value="P-loop_NTPase"/>
</dbReference>
<organism evidence="10 11">
    <name type="scientific">Mycoplasmopsis gallinarum</name>
    <dbReference type="NCBI Taxonomy" id="29557"/>
    <lineage>
        <taxon>Bacteria</taxon>
        <taxon>Bacillati</taxon>
        <taxon>Mycoplasmatota</taxon>
        <taxon>Mycoplasmoidales</taxon>
        <taxon>Metamycoplasmataceae</taxon>
        <taxon>Mycoplasmopsis</taxon>
    </lineage>
</organism>
<keyword evidence="2 6" id="KW-0545">Nucleotide biosynthesis</keyword>
<feature type="region of interest" description="LID" evidence="6">
    <location>
        <begin position="131"/>
        <end position="168"/>
    </location>
</feature>
<dbReference type="SUPFAM" id="SSF52540">
    <property type="entry name" value="P-loop containing nucleoside triphosphate hydrolases"/>
    <property type="match status" value="1"/>
</dbReference>
<feature type="binding site" evidence="6">
    <location>
        <position position="204"/>
    </location>
    <ligand>
        <name>ATP</name>
        <dbReference type="ChEBI" id="CHEBI:30616"/>
    </ligand>
</feature>
<comment type="subunit">
    <text evidence="6 8">Monomer.</text>
</comment>
<feature type="binding site" evidence="6">
    <location>
        <begin position="18"/>
        <end position="23"/>
    </location>
    <ligand>
        <name>ATP</name>
        <dbReference type="ChEBI" id="CHEBI:30616"/>
    </ligand>
</feature>
<gene>
    <name evidence="6 10" type="primary">adk</name>
    <name evidence="10" type="ORF">MGALLINA_05640</name>
</gene>
<protein>
    <recommendedName>
        <fullName evidence="6 8">Adenylate kinase</fullName>
        <shortName evidence="6">AK</shortName>
        <ecNumber evidence="6 8">2.7.4.3</ecNumber>
    </recommendedName>
    <alternativeName>
        <fullName evidence="6">ATP-AMP transphosphorylase</fullName>
    </alternativeName>
    <alternativeName>
        <fullName evidence="6">ATP:AMP phosphotransferase</fullName>
    </alternativeName>
    <alternativeName>
        <fullName evidence="6">Adenylate monophosphate kinase</fullName>
    </alternativeName>
</protein>
<evidence type="ECO:0000313" key="10">
    <source>
        <dbReference type="EMBL" id="OAB48718.1"/>
    </source>
</evidence>
<dbReference type="GO" id="GO:0004017">
    <property type="term" value="F:AMP kinase activity"/>
    <property type="evidence" value="ECO:0007669"/>
    <property type="project" value="UniProtKB-UniRule"/>
</dbReference>
<feature type="domain" description="Adenylate kinase active site lid" evidence="9">
    <location>
        <begin position="132"/>
        <end position="167"/>
    </location>
</feature>
<dbReference type="Pfam" id="PF00406">
    <property type="entry name" value="ADK"/>
    <property type="match status" value="1"/>
</dbReference>
<keyword evidence="6" id="KW-0862">Zinc</keyword>